<proteinExistence type="predicted"/>
<sequence length="118" mass="12753">MNSGPMQVCRTFTVMLCPSRRTGVHVRKAGTAGTIRRLVRYVRKSLEAQARMPLRWGAVRLGAERFPGSTQCSEGVEALVAEKKKPRLMPGQKPRAQCGQGVPGRSSRTSGTLCPSAG</sequence>
<feature type="region of interest" description="Disordered" evidence="1">
    <location>
        <begin position="84"/>
        <end position="118"/>
    </location>
</feature>
<keyword evidence="3" id="KW-1185">Reference proteome</keyword>
<organism evidence="2 3">
    <name type="scientific">Lentzea roselyniae</name>
    <dbReference type="NCBI Taxonomy" id="531940"/>
    <lineage>
        <taxon>Bacteria</taxon>
        <taxon>Bacillati</taxon>
        <taxon>Actinomycetota</taxon>
        <taxon>Actinomycetes</taxon>
        <taxon>Pseudonocardiales</taxon>
        <taxon>Pseudonocardiaceae</taxon>
        <taxon>Lentzea</taxon>
    </lineage>
</organism>
<reference evidence="3" key="1">
    <citation type="journal article" date="2019" name="Int. J. Syst. Evol. Microbiol.">
        <title>The Global Catalogue of Microorganisms (GCM) 10K type strain sequencing project: providing services to taxonomists for standard genome sequencing and annotation.</title>
        <authorList>
            <consortium name="The Broad Institute Genomics Platform"/>
            <consortium name="The Broad Institute Genome Sequencing Center for Infectious Disease"/>
            <person name="Wu L."/>
            <person name="Ma J."/>
        </authorList>
    </citation>
    <scope>NUCLEOTIDE SEQUENCE [LARGE SCALE GENOMIC DNA]</scope>
    <source>
        <strain evidence="3">JCM 17494</strain>
    </source>
</reference>
<gene>
    <name evidence="2" type="ORF">GCM10022267_54220</name>
</gene>
<dbReference type="Proteomes" id="UP001500711">
    <property type="component" value="Unassembled WGS sequence"/>
</dbReference>
<dbReference type="EMBL" id="BAABBE010000016">
    <property type="protein sequence ID" value="GAA3661193.1"/>
    <property type="molecule type" value="Genomic_DNA"/>
</dbReference>
<comment type="caution">
    <text evidence="2">The sequence shown here is derived from an EMBL/GenBank/DDBJ whole genome shotgun (WGS) entry which is preliminary data.</text>
</comment>
<evidence type="ECO:0000256" key="1">
    <source>
        <dbReference type="SAM" id="MobiDB-lite"/>
    </source>
</evidence>
<evidence type="ECO:0000313" key="3">
    <source>
        <dbReference type="Proteomes" id="UP001500711"/>
    </source>
</evidence>
<accession>A0ABP7BHR8</accession>
<feature type="compositionally biased region" description="Polar residues" evidence="1">
    <location>
        <begin position="106"/>
        <end position="118"/>
    </location>
</feature>
<evidence type="ECO:0000313" key="2">
    <source>
        <dbReference type="EMBL" id="GAA3661193.1"/>
    </source>
</evidence>
<name>A0ABP7BHR8_9PSEU</name>
<protein>
    <submittedName>
        <fullName evidence="2">Uncharacterized protein</fullName>
    </submittedName>
</protein>